<evidence type="ECO:0000256" key="1">
    <source>
        <dbReference type="ARBA" id="ARBA00010715"/>
    </source>
</evidence>
<evidence type="ECO:0000256" key="2">
    <source>
        <dbReference type="ARBA" id="ARBA00022797"/>
    </source>
</evidence>
<sequence>MNQSVNNHAIAAELLLAARAERAPRAAIAETHQIANLQQAYSAQQHWQRLSLAQGDSVRGYKLGVSNPAVQAKLGLPGPLQGVLMASGLRQAGQELNYRDFIAPRAEIEVAMVFAHELTDPELDRSQLIAALQTVVPALEICDSAIAGWPTTIFDAVADNLSSGAYVLGNQQNVPGALDLSQLIATLEINGEQVAEGNTGSAMGDPLEACLWLVRDRLKQGISIKTGDIILTGALTGLHPIAAGDQLTLRMGELGEVSCSFNA</sequence>
<dbReference type="InterPro" id="IPR011234">
    <property type="entry name" value="Fumarylacetoacetase-like_C"/>
</dbReference>
<organism evidence="5 6">
    <name type="scientific">Pseudomonas neustonica</name>
    <dbReference type="NCBI Taxonomy" id="2487346"/>
    <lineage>
        <taxon>Bacteria</taxon>
        <taxon>Pseudomonadati</taxon>
        <taxon>Pseudomonadota</taxon>
        <taxon>Gammaproteobacteria</taxon>
        <taxon>Pseudomonadales</taxon>
        <taxon>Pseudomonadaceae</taxon>
        <taxon>Pseudomonas</taxon>
    </lineage>
</organism>
<dbReference type="Proteomes" id="UP000275199">
    <property type="component" value="Unassembled WGS sequence"/>
</dbReference>
<reference evidence="5 6" key="1">
    <citation type="submission" date="2018-11" db="EMBL/GenBank/DDBJ databases">
        <authorList>
            <person name="Jang G.I."/>
            <person name="Hwang C.Y."/>
        </authorList>
    </citation>
    <scope>NUCLEOTIDE SEQUENCE [LARGE SCALE GENOMIC DNA]</scope>
    <source>
        <strain evidence="5 6">SSM26</strain>
    </source>
</reference>
<evidence type="ECO:0000259" key="4">
    <source>
        <dbReference type="Pfam" id="PF01557"/>
    </source>
</evidence>
<evidence type="ECO:0000313" key="5">
    <source>
        <dbReference type="EMBL" id="ROZ82934.1"/>
    </source>
</evidence>
<evidence type="ECO:0000313" key="6">
    <source>
        <dbReference type="Proteomes" id="UP000275199"/>
    </source>
</evidence>
<dbReference type="InterPro" id="IPR050772">
    <property type="entry name" value="Hydratase-Decarb/MhpD_sf"/>
</dbReference>
<keyword evidence="3" id="KW-0456">Lyase</keyword>
<protein>
    <submittedName>
        <fullName evidence="5">2-keto-4-pentenoate hydratase</fullName>
    </submittedName>
</protein>
<dbReference type="Pfam" id="PF01557">
    <property type="entry name" value="FAA_hydrolase"/>
    <property type="match status" value="1"/>
</dbReference>
<dbReference type="RefSeq" id="WP_123890294.1">
    <property type="nucleotide sequence ID" value="NZ_RKKU01000018.1"/>
</dbReference>
<dbReference type="EMBL" id="RKKU01000018">
    <property type="protein sequence ID" value="ROZ82934.1"/>
    <property type="molecule type" value="Genomic_DNA"/>
</dbReference>
<accession>A0ABX9XFT4</accession>
<dbReference type="InterPro" id="IPR036663">
    <property type="entry name" value="Fumarylacetoacetase_C_sf"/>
</dbReference>
<evidence type="ECO:0000256" key="3">
    <source>
        <dbReference type="ARBA" id="ARBA00023239"/>
    </source>
</evidence>
<keyword evidence="2" id="KW-0058">Aromatic hydrocarbons catabolism</keyword>
<dbReference type="Gene3D" id="3.90.850.10">
    <property type="entry name" value="Fumarylacetoacetase-like, C-terminal domain"/>
    <property type="match status" value="1"/>
</dbReference>
<gene>
    <name evidence="5" type="ORF">EF096_13660</name>
</gene>
<proteinExistence type="inferred from homology"/>
<keyword evidence="6" id="KW-1185">Reference proteome</keyword>
<comment type="caution">
    <text evidence="5">The sequence shown here is derived from an EMBL/GenBank/DDBJ whole genome shotgun (WGS) entry which is preliminary data.</text>
</comment>
<comment type="similarity">
    <text evidence="1">Belongs to the hydratase/decarboxylase family.</text>
</comment>
<dbReference type="PANTHER" id="PTHR30143">
    <property type="entry name" value="ACID HYDRATASE"/>
    <property type="match status" value="1"/>
</dbReference>
<dbReference type="PANTHER" id="PTHR30143:SF0">
    <property type="entry name" value="2-KETO-4-PENTENOATE HYDRATASE"/>
    <property type="match status" value="1"/>
</dbReference>
<dbReference type="SUPFAM" id="SSF56529">
    <property type="entry name" value="FAH"/>
    <property type="match status" value="1"/>
</dbReference>
<name>A0ABX9XFT4_9PSED</name>
<feature type="domain" description="Fumarylacetoacetase-like C-terminal" evidence="4">
    <location>
        <begin position="103"/>
        <end position="258"/>
    </location>
</feature>